<dbReference type="Pfam" id="PF09104">
    <property type="entry name" value="BRCA-2_OB3"/>
    <property type="match status" value="1"/>
</dbReference>
<reference evidence="2 3" key="1">
    <citation type="journal article" date="2021" name="BMC Biol.">
        <title>Horizontally acquired antibacterial genes associated with adaptive radiation of ladybird beetles.</title>
        <authorList>
            <person name="Li H.S."/>
            <person name="Tang X.F."/>
            <person name="Huang Y.H."/>
            <person name="Xu Z.Y."/>
            <person name="Chen M.L."/>
            <person name="Du X.Y."/>
            <person name="Qiu B.Y."/>
            <person name="Chen P.T."/>
            <person name="Zhang W."/>
            <person name="Slipinski A."/>
            <person name="Escalona H.E."/>
            <person name="Waterhouse R.M."/>
            <person name="Zwick A."/>
            <person name="Pang H."/>
        </authorList>
    </citation>
    <scope>NUCLEOTIDE SEQUENCE [LARGE SCALE GENOMIC DNA]</scope>
    <source>
        <strain evidence="2">SYSU2018</strain>
    </source>
</reference>
<comment type="caution">
    <text evidence="2">The sequence shown here is derived from an EMBL/GenBank/DDBJ whole genome shotgun (WGS) entry which is preliminary data.</text>
</comment>
<accession>A0ABD2NB75</accession>
<keyword evidence="3" id="KW-1185">Reference proteome</keyword>
<evidence type="ECO:0000313" key="2">
    <source>
        <dbReference type="EMBL" id="KAL3275887.1"/>
    </source>
</evidence>
<dbReference type="Proteomes" id="UP001516400">
    <property type="component" value="Unassembled WGS sequence"/>
</dbReference>
<sequence length="163" mass="18765">MNSMCGEFDTVGIIIKIQIDEEKQHVWLTDLRKRLLLIRIDHGPRICSLLNRINEGEKVAVCNLVLRKNYEEYSLAMANFHSVITQNPQYVFLREELEKLESVDRTELDILMNESRIKVGNLEERTTANSTSDGENITNFSKVTSTDIVMSMINIDEVVSDMK</sequence>
<dbReference type="EMBL" id="JABFTP020000083">
    <property type="protein sequence ID" value="KAL3275887.1"/>
    <property type="molecule type" value="Genomic_DNA"/>
</dbReference>
<dbReference type="InterPro" id="IPR015188">
    <property type="entry name" value="BRCA2_OB_3"/>
</dbReference>
<dbReference type="SUPFAM" id="SSF50249">
    <property type="entry name" value="Nucleic acid-binding proteins"/>
    <property type="match status" value="1"/>
</dbReference>
<dbReference type="InterPro" id="IPR012340">
    <property type="entry name" value="NA-bd_OB-fold"/>
</dbReference>
<evidence type="ECO:0000259" key="1">
    <source>
        <dbReference type="Pfam" id="PF09104"/>
    </source>
</evidence>
<evidence type="ECO:0000313" key="3">
    <source>
        <dbReference type="Proteomes" id="UP001516400"/>
    </source>
</evidence>
<dbReference type="Gene3D" id="2.40.50.140">
    <property type="entry name" value="Nucleic acid-binding proteins"/>
    <property type="match status" value="1"/>
</dbReference>
<gene>
    <name evidence="2" type="ORF">HHI36_020624</name>
</gene>
<protein>
    <recommendedName>
        <fullName evidence="1">BRCA2 OB3 domain-containing protein</fullName>
    </recommendedName>
</protein>
<feature type="domain" description="BRCA2 OB3" evidence="1">
    <location>
        <begin position="2"/>
        <end position="118"/>
    </location>
</feature>
<name>A0ABD2NB75_9CUCU</name>
<organism evidence="2 3">
    <name type="scientific">Cryptolaemus montrouzieri</name>
    <dbReference type="NCBI Taxonomy" id="559131"/>
    <lineage>
        <taxon>Eukaryota</taxon>
        <taxon>Metazoa</taxon>
        <taxon>Ecdysozoa</taxon>
        <taxon>Arthropoda</taxon>
        <taxon>Hexapoda</taxon>
        <taxon>Insecta</taxon>
        <taxon>Pterygota</taxon>
        <taxon>Neoptera</taxon>
        <taxon>Endopterygota</taxon>
        <taxon>Coleoptera</taxon>
        <taxon>Polyphaga</taxon>
        <taxon>Cucujiformia</taxon>
        <taxon>Coccinelloidea</taxon>
        <taxon>Coccinellidae</taxon>
        <taxon>Scymninae</taxon>
        <taxon>Scymnini</taxon>
        <taxon>Cryptolaemus</taxon>
    </lineage>
</organism>
<dbReference type="AlphaFoldDB" id="A0ABD2NB75"/>
<proteinExistence type="predicted"/>